<evidence type="ECO:0000256" key="6">
    <source>
        <dbReference type="ARBA" id="ARBA00023027"/>
    </source>
</evidence>
<dbReference type="KEGG" id="nda:Ndas_3866"/>
<keyword evidence="10" id="KW-0862">Zinc</keyword>
<evidence type="ECO:0000256" key="12">
    <source>
        <dbReference type="PIRSR" id="PIRSR000112-3"/>
    </source>
</evidence>
<dbReference type="GO" id="GO:0016614">
    <property type="term" value="F:oxidoreductase activity, acting on CH-OH group of donors"/>
    <property type="evidence" value="ECO:0007669"/>
    <property type="project" value="InterPro"/>
</dbReference>
<dbReference type="InterPro" id="IPR016205">
    <property type="entry name" value="Glycerol_DH"/>
</dbReference>
<keyword evidence="6 12" id="KW-0520">NAD</keyword>
<evidence type="ECO:0000256" key="4">
    <source>
        <dbReference type="ARBA" id="ARBA00022857"/>
    </source>
</evidence>
<dbReference type="HOGENOM" id="CLU_038362_0_0_11"/>
<dbReference type="eggNOG" id="COG0371">
    <property type="taxonomic scope" value="Bacteria"/>
</dbReference>
<evidence type="ECO:0000313" key="14">
    <source>
        <dbReference type="Proteomes" id="UP000002219"/>
    </source>
</evidence>
<evidence type="ECO:0000256" key="10">
    <source>
        <dbReference type="PIRSR" id="PIRSR000112-1"/>
    </source>
</evidence>
<keyword evidence="2" id="KW-0444">Lipid biosynthesis</keyword>
<feature type="binding site" evidence="10">
    <location>
        <position position="262"/>
    </location>
    <ligand>
        <name>glycerol</name>
        <dbReference type="ChEBI" id="CHEBI:17754"/>
    </ligand>
</feature>
<feature type="binding site" evidence="12">
    <location>
        <begin position="94"/>
        <end position="98"/>
    </location>
    <ligand>
        <name>NAD(+)</name>
        <dbReference type="ChEBI" id="CHEBI:57540"/>
    </ligand>
</feature>
<keyword evidence="8" id="KW-0594">Phospholipid biosynthesis</keyword>
<name>D7B6H6_NOCDD</name>
<dbReference type="Gene3D" id="1.20.1090.10">
    <property type="entry name" value="Dehydroquinate synthase-like - alpha domain"/>
    <property type="match status" value="1"/>
</dbReference>
<keyword evidence="4" id="KW-0521">NADP</keyword>
<comment type="cofactor">
    <cofactor evidence="10">
        <name>Zn(2+)</name>
        <dbReference type="ChEBI" id="CHEBI:29105"/>
    </cofactor>
    <text evidence="10">Binds 1 zinc ion per subunit.</text>
</comment>
<dbReference type="GO" id="GO:0008654">
    <property type="term" value="P:phospholipid biosynthetic process"/>
    <property type="evidence" value="ECO:0007669"/>
    <property type="project" value="UniProtKB-KW"/>
</dbReference>
<gene>
    <name evidence="13" type="ordered locus">Ndas_3866</name>
</gene>
<feature type="binding site" evidence="10">
    <location>
        <position position="168"/>
    </location>
    <ligand>
        <name>glycerol</name>
        <dbReference type="ChEBI" id="CHEBI:17754"/>
    </ligand>
</feature>
<dbReference type="CDD" id="cd08174">
    <property type="entry name" value="G1PDH-like"/>
    <property type="match status" value="1"/>
</dbReference>
<evidence type="ECO:0000256" key="7">
    <source>
        <dbReference type="ARBA" id="ARBA00023098"/>
    </source>
</evidence>
<dbReference type="AlphaFoldDB" id="D7B6H6"/>
<dbReference type="Proteomes" id="UP000002219">
    <property type="component" value="Chromosome 1"/>
</dbReference>
<dbReference type="InterPro" id="IPR032837">
    <property type="entry name" value="G1PDH"/>
</dbReference>
<evidence type="ECO:0000256" key="2">
    <source>
        <dbReference type="ARBA" id="ARBA00022516"/>
    </source>
</evidence>
<accession>D7B6H6</accession>
<dbReference type="PANTHER" id="PTHR43616:SF5">
    <property type="entry name" value="GLYCEROL DEHYDROGENASE 1"/>
    <property type="match status" value="1"/>
</dbReference>
<keyword evidence="14" id="KW-1185">Reference proteome</keyword>
<evidence type="ECO:0000256" key="1">
    <source>
        <dbReference type="ARBA" id="ARBA00022490"/>
    </source>
</evidence>
<feature type="binding site" evidence="11">
    <location>
        <position position="121"/>
    </location>
    <ligand>
        <name>glycerol</name>
        <dbReference type="ChEBI" id="CHEBI:17754"/>
    </ligand>
</feature>
<dbReference type="STRING" id="446468.Ndas_3866"/>
<dbReference type="GO" id="GO:0046872">
    <property type="term" value="F:metal ion binding"/>
    <property type="evidence" value="ECO:0007669"/>
    <property type="project" value="UniProtKB-KW"/>
</dbReference>
<keyword evidence="9" id="KW-1208">Phospholipid metabolism</keyword>
<evidence type="ECO:0000256" key="9">
    <source>
        <dbReference type="ARBA" id="ARBA00023264"/>
    </source>
</evidence>
<evidence type="ECO:0000313" key="13">
    <source>
        <dbReference type="EMBL" id="ADH69263.1"/>
    </source>
</evidence>
<dbReference type="PANTHER" id="PTHR43616">
    <property type="entry name" value="GLYCEROL DEHYDROGENASE"/>
    <property type="match status" value="1"/>
</dbReference>
<organism evidence="13 14">
    <name type="scientific">Nocardiopsis dassonvillei (strain ATCC 23218 / DSM 43111 / CIP 107115 / JCM 7437 / KCTC 9190 / NBRC 14626 / NCTC 10488 / NRRL B-5397 / IMRU 509)</name>
    <name type="common">Actinomadura dassonvillei</name>
    <dbReference type="NCBI Taxonomy" id="446468"/>
    <lineage>
        <taxon>Bacteria</taxon>
        <taxon>Bacillati</taxon>
        <taxon>Actinomycetota</taxon>
        <taxon>Actinomycetes</taxon>
        <taxon>Streptosporangiales</taxon>
        <taxon>Nocardiopsidaceae</taxon>
        <taxon>Nocardiopsis</taxon>
    </lineage>
</organism>
<keyword evidence="5" id="KW-0560">Oxidoreductase</keyword>
<proteinExistence type="predicted"/>
<feature type="binding site" evidence="10">
    <location>
        <position position="246"/>
    </location>
    <ligand>
        <name>glycerol</name>
        <dbReference type="ChEBI" id="CHEBI:17754"/>
    </ligand>
</feature>
<dbReference type="Pfam" id="PF13685">
    <property type="entry name" value="Fe-ADH_2"/>
    <property type="match status" value="1"/>
</dbReference>
<dbReference type="PIRSF" id="PIRSF000112">
    <property type="entry name" value="Glycerol_dehydrogenase"/>
    <property type="match status" value="1"/>
</dbReference>
<dbReference type="SUPFAM" id="SSF56796">
    <property type="entry name" value="Dehydroquinate synthase-like"/>
    <property type="match status" value="1"/>
</dbReference>
<sequence length="355" mass="37195">MPLLARMLPSPLAIDVRRGAVSSLGTLLADRRIATEGRIAVAVGPGQGAQIASELDLPNCEVFHVEEGTVDAATELGKKLRSGAYEAVAGIGGGKTIDVTKFAATMAGIPMVAVATNLAHDGIASPVSSLEHEGGKPSIGVTMPIAVVIDVDYVRAAPSHLVRSGIGDVVSNISAIEDWELAGRVNGEPVDGMSVTFARVAAEAVLHRPDSVESEAFLTVLAEGLVLSGMAMSVAGSSRPASGACHEILHAVTQLHPGTSNHGELAGLGALYASFLRVRHLDWSQARMNEIRDCLIRHELPVVPSDVGLDEAEFARAVVHAPDTRPGRFTILEHLNLSEDEIGRSVKDYVEAVGR</sequence>
<evidence type="ECO:0000256" key="8">
    <source>
        <dbReference type="ARBA" id="ARBA00023209"/>
    </source>
</evidence>
<keyword evidence="7" id="KW-0443">Lipid metabolism</keyword>
<evidence type="ECO:0000256" key="5">
    <source>
        <dbReference type="ARBA" id="ARBA00023002"/>
    </source>
</evidence>
<evidence type="ECO:0000256" key="11">
    <source>
        <dbReference type="PIRSR" id="PIRSR000112-2"/>
    </source>
</evidence>
<feature type="binding site" evidence="12">
    <location>
        <position position="125"/>
    </location>
    <ligand>
        <name>NAD(+)</name>
        <dbReference type="ChEBI" id="CHEBI:57540"/>
    </ligand>
</feature>
<reference evidence="13 14" key="1">
    <citation type="journal article" date="2010" name="Stand. Genomic Sci.">
        <title>Complete genome sequence of Nocardiopsis dassonvillei type strain (IMRU 509).</title>
        <authorList>
            <person name="Sun H."/>
            <person name="Lapidus A."/>
            <person name="Nolan M."/>
            <person name="Lucas S."/>
            <person name="Del Rio T.G."/>
            <person name="Tice H."/>
            <person name="Cheng J.F."/>
            <person name="Tapia R."/>
            <person name="Han C."/>
            <person name="Goodwin L."/>
            <person name="Pitluck S."/>
            <person name="Pagani I."/>
            <person name="Ivanova N."/>
            <person name="Mavromatis K."/>
            <person name="Mikhailova N."/>
            <person name="Pati A."/>
            <person name="Chen A."/>
            <person name="Palaniappan K."/>
            <person name="Land M."/>
            <person name="Hauser L."/>
            <person name="Chang Y.J."/>
            <person name="Jeffries C.D."/>
            <person name="Djao O.D."/>
            <person name="Rohde M."/>
            <person name="Sikorski J."/>
            <person name="Goker M."/>
            <person name="Woyke T."/>
            <person name="Bristow J."/>
            <person name="Eisen J.A."/>
            <person name="Markowitz V."/>
            <person name="Hugenholtz P."/>
            <person name="Kyrpides N.C."/>
            <person name="Klenk H.P."/>
        </authorList>
    </citation>
    <scope>NUCLEOTIDE SEQUENCE [LARGE SCALE GENOMIC DNA]</scope>
    <source>
        <strain evidence="14">ATCC 23218 / DSM 43111 / CIP 107115 / JCM 7437 / KCTC 9190 / NBRC 14626 / NCTC 10488 / NRRL B-5397 / IMRU 509</strain>
    </source>
</reference>
<keyword evidence="3 10" id="KW-0479">Metal-binding</keyword>
<keyword evidence="1" id="KW-0963">Cytoplasm</keyword>
<protein>
    <submittedName>
        <fullName evidence="13">3-dehydroquinate synthase</fullName>
    </submittedName>
</protein>
<dbReference type="Gene3D" id="3.40.50.1970">
    <property type="match status" value="1"/>
</dbReference>
<dbReference type="EMBL" id="CP002040">
    <property type="protein sequence ID" value="ADH69263.1"/>
    <property type="molecule type" value="Genomic_DNA"/>
</dbReference>
<evidence type="ECO:0000256" key="3">
    <source>
        <dbReference type="ARBA" id="ARBA00022723"/>
    </source>
</evidence>